<dbReference type="HOGENOM" id="CLU_3094103_0_0_2"/>
<keyword evidence="3" id="KW-1185">Reference proteome</keyword>
<dbReference type="RefSeq" id="WP_013100083.1">
    <property type="nucleotide sequence ID" value="NC_014122.1"/>
</dbReference>
<keyword evidence="1" id="KW-1133">Transmembrane helix</keyword>
<gene>
    <name evidence="2" type="ordered locus">Metin_0670</name>
</gene>
<accession>D5VRY4</accession>
<evidence type="ECO:0000256" key="1">
    <source>
        <dbReference type="SAM" id="Phobius"/>
    </source>
</evidence>
<organism evidence="2 3">
    <name type="scientific">Methanocaldococcus infernus (strain DSM 11812 / JCM 15783 / ME)</name>
    <dbReference type="NCBI Taxonomy" id="573063"/>
    <lineage>
        <taxon>Archaea</taxon>
        <taxon>Methanobacteriati</taxon>
        <taxon>Methanobacteriota</taxon>
        <taxon>Methanomada group</taxon>
        <taxon>Methanococci</taxon>
        <taxon>Methanococcales</taxon>
        <taxon>Methanocaldococcaceae</taxon>
        <taxon>Methanocaldococcus</taxon>
    </lineage>
</organism>
<name>D5VRY4_METIM</name>
<evidence type="ECO:0000313" key="2">
    <source>
        <dbReference type="EMBL" id="ADG13337.1"/>
    </source>
</evidence>
<dbReference type="AlphaFoldDB" id="D5VRY4"/>
<evidence type="ECO:0000313" key="3">
    <source>
        <dbReference type="Proteomes" id="UP000002061"/>
    </source>
</evidence>
<sequence length="51" mass="6044">MVIDFLIIIFTGFLIGYLIYEKTNNVAFLIIFILFSIVVAYLRLIKLMRRT</sequence>
<protein>
    <submittedName>
        <fullName evidence="2">Uncharacterized protein</fullName>
    </submittedName>
</protein>
<dbReference type="GeneID" id="60552805"/>
<feature type="transmembrane region" description="Helical" evidence="1">
    <location>
        <begin position="5"/>
        <end position="20"/>
    </location>
</feature>
<dbReference type="Proteomes" id="UP000002061">
    <property type="component" value="Chromosome"/>
</dbReference>
<dbReference type="EMBL" id="CP002009">
    <property type="protein sequence ID" value="ADG13337.1"/>
    <property type="molecule type" value="Genomic_DNA"/>
</dbReference>
<reference evidence="2" key="1">
    <citation type="submission" date="2010-04" db="EMBL/GenBank/DDBJ databases">
        <title>Complete sequence of Methanocaldococcus infernus ME.</title>
        <authorList>
            <consortium name="US DOE Joint Genome Institute"/>
            <person name="Lucas S."/>
            <person name="Copeland A."/>
            <person name="Lapidus A."/>
            <person name="Cheng J.-F."/>
            <person name="Bruce D."/>
            <person name="Goodwin L."/>
            <person name="Pitluck S."/>
            <person name="Munk A.C."/>
            <person name="Detter J.C."/>
            <person name="Han C."/>
            <person name="Tapia R."/>
            <person name="Land M."/>
            <person name="Hauser L."/>
            <person name="Kyrpides N."/>
            <person name="Mikhailova N."/>
            <person name="Sieprawska-Lupa M."/>
            <person name="Whitman W.B."/>
            <person name="Woyke T."/>
        </authorList>
    </citation>
    <scope>NUCLEOTIDE SEQUENCE [LARGE SCALE GENOMIC DNA]</scope>
    <source>
        <strain evidence="2">ME</strain>
    </source>
</reference>
<dbReference type="KEGG" id="mif:Metin_0670"/>
<proteinExistence type="predicted"/>
<keyword evidence="1" id="KW-0472">Membrane</keyword>
<keyword evidence="1" id="KW-0812">Transmembrane</keyword>
<feature type="transmembrane region" description="Helical" evidence="1">
    <location>
        <begin position="26"/>
        <end position="45"/>
    </location>
</feature>